<name>S7NN32_MYOBR</name>
<feature type="compositionally biased region" description="Basic and acidic residues" evidence="1">
    <location>
        <begin position="25"/>
        <end position="38"/>
    </location>
</feature>
<organism evidence="2 3">
    <name type="scientific">Myotis brandtii</name>
    <name type="common">Brandt's bat</name>
    <dbReference type="NCBI Taxonomy" id="109478"/>
    <lineage>
        <taxon>Eukaryota</taxon>
        <taxon>Metazoa</taxon>
        <taxon>Chordata</taxon>
        <taxon>Craniata</taxon>
        <taxon>Vertebrata</taxon>
        <taxon>Euteleostomi</taxon>
        <taxon>Mammalia</taxon>
        <taxon>Eutheria</taxon>
        <taxon>Laurasiatheria</taxon>
        <taxon>Chiroptera</taxon>
        <taxon>Yangochiroptera</taxon>
        <taxon>Vespertilionidae</taxon>
        <taxon>Myotis</taxon>
    </lineage>
</organism>
<feature type="compositionally biased region" description="Basic residues" evidence="1">
    <location>
        <begin position="11"/>
        <end position="23"/>
    </location>
</feature>
<evidence type="ECO:0000256" key="1">
    <source>
        <dbReference type="SAM" id="MobiDB-lite"/>
    </source>
</evidence>
<accession>S7NN32</accession>
<gene>
    <name evidence="2" type="ORF">D623_10014178</name>
</gene>
<protein>
    <submittedName>
        <fullName evidence="2">Uncharacterized protein</fullName>
    </submittedName>
</protein>
<reference evidence="2 3" key="1">
    <citation type="journal article" date="2013" name="Nat. Commun.">
        <title>Genome analysis reveals insights into physiology and longevity of the Brandt's bat Myotis brandtii.</title>
        <authorList>
            <person name="Seim I."/>
            <person name="Fang X."/>
            <person name="Xiong Z."/>
            <person name="Lobanov A.V."/>
            <person name="Huang Z."/>
            <person name="Ma S."/>
            <person name="Feng Y."/>
            <person name="Turanov A.A."/>
            <person name="Zhu Y."/>
            <person name="Lenz T.L."/>
            <person name="Gerashchenko M.V."/>
            <person name="Fan D."/>
            <person name="Hee Yim S."/>
            <person name="Yao X."/>
            <person name="Jordan D."/>
            <person name="Xiong Y."/>
            <person name="Ma Y."/>
            <person name="Lyapunov A.N."/>
            <person name="Chen G."/>
            <person name="Kulakova O.I."/>
            <person name="Sun Y."/>
            <person name="Lee S.G."/>
            <person name="Bronson R.T."/>
            <person name="Moskalev A.A."/>
            <person name="Sunyaev S.R."/>
            <person name="Zhang G."/>
            <person name="Krogh A."/>
            <person name="Wang J."/>
            <person name="Gladyshev V.N."/>
        </authorList>
    </citation>
    <scope>NUCLEOTIDE SEQUENCE [LARGE SCALE GENOMIC DNA]</scope>
</reference>
<dbReference type="AlphaFoldDB" id="S7NN32"/>
<evidence type="ECO:0000313" key="2">
    <source>
        <dbReference type="EMBL" id="EPQ17920.1"/>
    </source>
</evidence>
<keyword evidence="3" id="KW-1185">Reference proteome</keyword>
<dbReference type="Proteomes" id="UP000052978">
    <property type="component" value="Unassembled WGS sequence"/>
</dbReference>
<dbReference type="EMBL" id="KE164431">
    <property type="protein sequence ID" value="EPQ17920.1"/>
    <property type="molecule type" value="Genomic_DNA"/>
</dbReference>
<sequence>MAQDHLQSPHRAARPHRPLHPARYRGPEPKDGRQRNRDTGPLPSKPKHRPLPTARGTATPFLLKVPPTTAVANQKASLPEGPPLP</sequence>
<evidence type="ECO:0000313" key="3">
    <source>
        <dbReference type="Proteomes" id="UP000052978"/>
    </source>
</evidence>
<feature type="region of interest" description="Disordered" evidence="1">
    <location>
        <begin position="1"/>
        <end position="85"/>
    </location>
</feature>
<proteinExistence type="predicted"/>